<evidence type="ECO:0000256" key="6">
    <source>
        <dbReference type="SAM" id="Phobius"/>
    </source>
</evidence>
<dbReference type="GO" id="GO:0046688">
    <property type="term" value="P:response to copper ion"/>
    <property type="evidence" value="ECO:0007669"/>
    <property type="project" value="InterPro"/>
</dbReference>
<protein>
    <recommendedName>
        <fullName evidence="8">CopC domain-containing protein</fullName>
    </recommendedName>
</protein>
<keyword evidence="2" id="KW-0479">Metal-binding</keyword>
<dbReference type="InterPro" id="IPR014756">
    <property type="entry name" value="Ig_E-set"/>
</dbReference>
<keyword evidence="6" id="KW-0472">Membrane</keyword>
<feature type="chain" id="PRO_5030563519" description="CopC domain-containing protein" evidence="7">
    <location>
        <begin position="31"/>
        <end position="193"/>
    </location>
</feature>
<dbReference type="Pfam" id="PF04234">
    <property type="entry name" value="CopC"/>
    <property type="match status" value="1"/>
</dbReference>
<comment type="subcellular location">
    <subcellularLocation>
        <location evidence="1">Cell envelope</location>
    </subcellularLocation>
</comment>
<proteinExistence type="predicted"/>
<dbReference type="GO" id="GO:0005886">
    <property type="term" value="C:plasma membrane"/>
    <property type="evidence" value="ECO:0007669"/>
    <property type="project" value="TreeGrafter"/>
</dbReference>
<dbReference type="GO" id="GO:0006825">
    <property type="term" value="P:copper ion transport"/>
    <property type="evidence" value="ECO:0007669"/>
    <property type="project" value="InterPro"/>
</dbReference>
<keyword evidence="4" id="KW-0186">Copper</keyword>
<evidence type="ECO:0000256" key="5">
    <source>
        <dbReference type="SAM" id="MobiDB-lite"/>
    </source>
</evidence>
<feature type="region of interest" description="Disordered" evidence="5">
    <location>
        <begin position="128"/>
        <end position="162"/>
    </location>
</feature>
<evidence type="ECO:0000256" key="4">
    <source>
        <dbReference type="ARBA" id="ARBA00023008"/>
    </source>
</evidence>
<comment type="caution">
    <text evidence="9">The sequence shown here is derived from an EMBL/GenBank/DDBJ whole genome shotgun (WGS) entry which is preliminary data.</text>
</comment>
<evidence type="ECO:0000256" key="7">
    <source>
        <dbReference type="SAM" id="SignalP"/>
    </source>
</evidence>
<organism evidence="9 10">
    <name type="scientific">Nocardioides perillae</name>
    <dbReference type="NCBI Taxonomy" id="1119534"/>
    <lineage>
        <taxon>Bacteria</taxon>
        <taxon>Bacillati</taxon>
        <taxon>Actinomycetota</taxon>
        <taxon>Actinomycetes</taxon>
        <taxon>Propionibacteriales</taxon>
        <taxon>Nocardioidaceae</taxon>
        <taxon>Nocardioides</taxon>
    </lineage>
</organism>
<dbReference type="InterPro" id="IPR032694">
    <property type="entry name" value="CopC/D"/>
</dbReference>
<dbReference type="GO" id="GO:0005507">
    <property type="term" value="F:copper ion binding"/>
    <property type="evidence" value="ECO:0007669"/>
    <property type="project" value="InterPro"/>
</dbReference>
<dbReference type="PANTHER" id="PTHR34820:SF4">
    <property type="entry name" value="INNER MEMBRANE PROTEIN YEBZ"/>
    <property type="match status" value="1"/>
</dbReference>
<dbReference type="AlphaFoldDB" id="A0A7Y9UVE7"/>
<gene>
    <name evidence="9" type="ORF">BJ989_003109</name>
</gene>
<dbReference type="Proteomes" id="UP000544110">
    <property type="component" value="Unassembled WGS sequence"/>
</dbReference>
<dbReference type="InterPro" id="IPR007348">
    <property type="entry name" value="CopC_dom"/>
</dbReference>
<evidence type="ECO:0000256" key="2">
    <source>
        <dbReference type="ARBA" id="ARBA00022723"/>
    </source>
</evidence>
<evidence type="ECO:0000259" key="8">
    <source>
        <dbReference type="Pfam" id="PF04234"/>
    </source>
</evidence>
<keyword evidence="10" id="KW-1185">Reference proteome</keyword>
<dbReference type="Gene3D" id="2.60.40.1220">
    <property type="match status" value="1"/>
</dbReference>
<dbReference type="RefSeq" id="WP_179519000.1">
    <property type="nucleotide sequence ID" value="NZ_JACCAC010000001.1"/>
</dbReference>
<keyword evidence="3 7" id="KW-0732">Signal</keyword>
<feature type="domain" description="CopC" evidence="8">
    <location>
        <begin position="31"/>
        <end position="128"/>
    </location>
</feature>
<dbReference type="PANTHER" id="PTHR34820">
    <property type="entry name" value="INNER MEMBRANE PROTEIN YEBZ"/>
    <property type="match status" value="1"/>
</dbReference>
<dbReference type="GO" id="GO:0042597">
    <property type="term" value="C:periplasmic space"/>
    <property type="evidence" value="ECO:0007669"/>
    <property type="project" value="InterPro"/>
</dbReference>
<accession>A0A7Y9UVE7</accession>
<evidence type="ECO:0000256" key="1">
    <source>
        <dbReference type="ARBA" id="ARBA00004196"/>
    </source>
</evidence>
<feature type="transmembrane region" description="Helical" evidence="6">
    <location>
        <begin position="168"/>
        <end position="185"/>
    </location>
</feature>
<feature type="signal peptide" evidence="7">
    <location>
        <begin position="1"/>
        <end position="30"/>
    </location>
</feature>
<sequence>MRTPSQWFTAMVAGLASVALLAATASPADAHSALESSSPTAGAQLRSAPDTIELRFNEPVLADYARASVSVGEGAPTTLSLEVTGAVVVADTAEVRTPTGERSIPWTLRYRVVSADGHPITGELRFAVAPAPPAPDTTRSAAPEDGGAARTEDIQAPPEPDQLKSTSWWWWTPLALLLAGVALTLRRLTRGRT</sequence>
<evidence type="ECO:0000313" key="9">
    <source>
        <dbReference type="EMBL" id="NYG56805.1"/>
    </source>
</evidence>
<dbReference type="GO" id="GO:0030313">
    <property type="term" value="C:cell envelope"/>
    <property type="evidence" value="ECO:0007669"/>
    <property type="project" value="UniProtKB-SubCell"/>
</dbReference>
<reference evidence="9 10" key="1">
    <citation type="submission" date="2020-07" db="EMBL/GenBank/DDBJ databases">
        <title>Sequencing the genomes of 1000 actinobacteria strains.</title>
        <authorList>
            <person name="Klenk H.-P."/>
        </authorList>
    </citation>
    <scope>NUCLEOTIDE SEQUENCE [LARGE SCALE GENOMIC DNA]</scope>
    <source>
        <strain evidence="9 10">DSM 24552</strain>
    </source>
</reference>
<dbReference type="SUPFAM" id="SSF81296">
    <property type="entry name" value="E set domains"/>
    <property type="match status" value="1"/>
</dbReference>
<dbReference type="InterPro" id="IPR014755">
    <property type="entry name" value="Cu-Rt/internalin_Ig-like"/>
</dbReference>
<dbReference type="EMBL" id="JACCAC010000001">
    <property type="protein sequence ID" value="NYG56805.1"/>
    <property type="molecule type" value="Genomic_DNA"/>
</dbReference>
<name>A0A7Y9UVE7_9ACTN</name>
<evidence type="ECO:0000313" key="10">
    <source>
        <dbReference type="Proteomes" id="UP000544110"/>
    </source>
</evidence>
<keyword evidence="6" id="KW-1133">Transmembrane helix</keyword>
<evidence type="ECO:0000256" key="3">
    <source>
        <dbReference type="ARBA" id="ARBA00022729"/>
    </source>
</evidence>
<keyword evidence="6" id="KW-0812">Transmembrane</keyword>